<sequence length="121" mass="12905">MTPRGGDGRPEIAYRETPTGHPIVFIGQKPTMTYVFQLVAQLHSGAGPVIVKARGNAIGKAVDVVEVVRRRLLQGQVTIGPISIDTERLTNRDGRDANVSSITISVVRTASEPAPSPVPPK</sequence>
<evidence type="ECO:0000256" key="2">
    <source>
        <dbReference type="ARBA" id="ARBA00004496"/>
    </source>
</evidence>
<dbReference type="InterPro" id="IPR036882">
    <property type="entry name" value="Alba-like_dom_sf"/>
</dbReference>
<dbReference type="HAMAP" id="MF_01122">
    <property type="entry name" value="AlbA"/>
    <property type="match status" value="1"/>
</dbReference>
<dbReference type="GO" id="GO:0003723">
    <property type="term" value="F:RNA binding"/>
    <property type="evidence" value="ECO:0007669"/>
    <property type="project" value="InterPro"/>
</dbReference>
<dbReference type="SUPFAM" id="SSF82704">
    <property type="entry name" value="AlbA-like"/>
    <property type="match status" value="1"/>
</dbReference>
<dbReference type="InterPro" id="IPR013795">
    <property type="entry name" value="DNA/RNA-bd_Alba"/>
</dbReference>
<evidence type="ECO:0000256" key="4">
    <source>
        <dbReference type="ARBA" id="ARBA00022490"/>
    </source>
</evidence>
<comment type="subcellular location">
    <subcellularLocation>
        <location evidence="1">Chromosome</location>
    </subcellularLocation>
    <subcellularLocation>
        <location evidence="2">Cytoplasm</location>
    </subcellularLocation>
</comment>
<evidence type="ECO:0000256" key="1">
    <source>
        <dbReference type="ARBA" id="ARBA00004286"/>
    </source>
</evidence>
<dbReference type="GO" id="GO:0003677">
    <property type="term" value="F:DNA binding"/>
    <property type="evidence" value="ECO:0007669"/>
    <property type="project" value="UniProtKB-KW"/>
</dbReference>
<evidence type="ECO:0000313" key="7">
    <source>
        <dbReference type="EMBL" id="EQD73528.1"/>
    </source>
</evidence>
<dbReference type="GO" id="GO:0005694">
    <property type="term" value="C:chromosome"/>
    <property type="evidence" value="ECO:0007669"/>
    <property type="project" value="UniProtKB-SubCell"/>
</dbReference>
<proteinExistence type="inferred from homology"/>
<dbReference type="NCBIfam" id="NF003088">
    <property type="entry name" value="PRK04015.1"/>
    <property type="match status" value="1"/>
</dbReference>
<name>T1BXY0_9ZZZZ</name>
<organism evidence="7">
    <name type="scientific">mine drainage metagenome</name>
    <dbReference type="NCBI Taxonomy" id="410659"/>
    <lineage>
        <taxon>unclassified sequences</taxon>
        <taxon>metagenomes</taxon>
        <taxon>ecological metagenomes</taxon>
    </lineage>
</organism>
<evidence type="ECO:0000259" key="6">
    <source>
        <dbReference type="Pfam" id="PF01918"/>
    </source>
</evidence>
<reference evidence="7" key="2">
    <citation type="journal article" date="2014" name="ISME J.">
        <title>Microbial stratification in low pH oxic and suboxic macroscopic growths along an acid mine drainage.</title>
        <authorList>
            <person name="Mendez-Garcia C."/>
            <person name="Mesa V."/>
            <person name="Sprenger R.R."/>
            <person name="Richter M."/>
            <person name="Diez M.S."/>
            <person name="Solano J."/>
            <person name="Bargiela R."/>
            <person name="Golyshina O.V."/>
            <person name="Manteca A."/>
            <person name="Ramos J.L."/>
            <person name="Gallego J.R."/>
            <person name="Llorente I."/>
            <person name="Martins Dos Santos V.A."/>
            <person name="Jensen O.N."/>
            <person name="Pelaez A.I."/>
            <person name="Sanchez J."/>
            <person name="Ferrer M."/>
        </authorList>
    </citation>
    <scope>NUCLEOTIDE SEQUENCE</scope>
</reference>
<keyword evidence="4" id="KW-0963">Cytoplasm</keyword>
<accession>T1BXY0</accession>
<dbReference type="InterPro" id="IPR002775">
    <property type="entry name" value="DNA/RNA-bd_Alba-like"/>
</dbReference>
<evidence type="ECO:0000256" key="3">
    <source>
        <dbReference type="ARBA" id="ARBA00022454"/>
    </source>
</evidence>
<reference evidence="7" key="1">
    <citation type="submission" date="2013-08" db="EMBL/GenBank/DDBJ databases">
        <authorList>
            <person name="Mendez C."/>
            <person name="Richter M."/>
            <person name="Ferrer M."/>
            <person name="Sanchez J."/>
        </authorList>
    </citation>
    <scope>NUCLEOTIDE SEQUENCE</scope>
</reference>
<gene>
    <name evidence="7" type="ORF">B1B_03176</name>
</gene>
<dbReference type="Pfam" id="PF01918">
    <property type="entry name" value="Alba"/>
    <property type="match status" value="1"/>
</dbReference>
<feature type="domain" description="DNA/RNA-binding protein Alba-like" evidence="6">
    <location>
        <begin position="23"/>
        <end position="85"/>
    </location>
</feature>
<dbReference type="AlphaFoldDB" id="T1BXY0"/>
<comment type="caution">
    <text evidence="7">The sequence shown here is derived from an EMBL/GenBank/DDBJ whole genome shotgun (WGS) entry which is preliminary data.</text>
</comment>
<keyword evidence="3" id="KW-0158">Chromosome</keyword>
<dbReference type="EMBL" id="AUZY01001930">
    <property type="protein sequence ID" value="EQD73528.1"/>
    <property type="molecule type" value="Genomic_DNA"/>
</dbReference>
<dbReference type="Gene3D" id="3.30.110.20">
    <property type="entry name" value="Alba-like domain"/>
    <property type="match status" value="1"/>
</dbReference>
<protein>
    <submittedName>
        <fullName evidence="7">Alba, DNA/RNA-binding protein, archaeal</fullName>
    </submittedName>
</protein>
<dbReference type="NCBIfam" id="TIGR00285">
    <property type="entry name" value="DNA-binding protein Alba"/>
    <property type="match status" value="1"/>
</dbReference>
<dbReference type="GO" id="GO:0005737">
    <property type="term" value="C:cytoplasm"/>
    <property type="evidence" value="ECO:0007669"/>
    <property type="project" value="UniProtKB-SubCell"/>
</dbReference>
<keyword evidence="5" id="KW-0238">DNA-binding</keyword>
<evidence type="ECO:0000256" key="5">
    <source>
        <dbReference type="ARBA" id="ARBA00023125"/>
    </source>
</evidence>